<organism evidence="2 3">
    <name type="scientific">Pholiota conissans</name>
    <dbReference type="NCBI Taxonomy" id="109636"/>
    <lineage>
        <taxon>Eukaryota</taxon>
        <taxon>Fungi</taxon>
        <taxon>Dikarya</taxon>
        <taxon>Basidiomycota</taxon>
        <taxon>Agaricomycotina</taxon>
        <taxon>Agaricomycetes</taxon>
        <taxon>Agaricomycetidae</taxon>
        <taxon>Agaricales</taxon>
        <taxon>Agaricineae</taxon>
        <taxon>Strophariaceae</taxon>
        <taxon>Pholiota</taxon>
    </lineage>
</organism>
<protein>
    <submittedName>
        <fullName evidence="2">Uncharacterized protein</fullName>
    </submittedName>
</protein>
<feature type="compositionally biased region" description="Basic and acidic residues" evidence="1">
    <location>
        <begin position="822"/>
        <end position="844"/>
    </location>
</feature>
<dbReference type="AlphaFoldDB" id="A0A9P5YJS9"/>
<evidence type="ECO:0000256" key="1">
    <source>
        <dbReference type="SAM" id="MobiDB-lite"/>
    </source>
</evidence>
<feature type="compositionally biased region" description="Basic residues" evidence="1">
    <location>
        <begin position="849"/>
        <end position="861"/>
    </location>
</feature>
<feature type="region of interest" description="Disordered" evidence="1">
    <location>
        <begin position="550"/>
        <end position="580"/>
    </location>
</feature>
<dbReference type="Proteomes" id="UP000807469">
    <property type="component" value="Unassembled WGS sequence"/>
</dbReference>
<dbReference type="EMBL" id="MU155759">
    <property type="protein sequence ID" value="KAF9471108.1"/>
    <property type="molecule type" value="Genomic_DNA"/>
</dbReference>
<keyword evidence="3" id="KW-1185">Reference proteome</keyword>
<gene>
    <name evidence="2" type="ORF">BDN70DRAFT_901606</name>
</gene>
<reference evidence="2" key="1">
    <citation type="submission" date="2020-11" db="EMBL/GenBank/DDBJ databases">
        <authorList>
            <consortium name="DOE Joint Genome Institute"/>
            <person name="Ahrendt S."/>
            <person name="Riley R."/>
            <person name="Andreopoulos W."/>
            <person name="Labutti K."/>
            <person name="Pangilinan J."/>
            <person name="Ruiz-Duenas F.J."/>
            <person name="Barrasa J.M."/>
            <person name="Sanchez-Garcia M."/>
            <person name="Camarero S."/>
            <person name="Miyauchi S."/>
            <person name="Serrano A."/>
            <person name="Linde D."/>
            <person name="Babiker R."/>
            <person name="Drula E."/>
            <person name="Ayuso-Fernandez I."/>
            <person name="Pacheco R."/>
            <person name="Padilla G."/>
            <person name="Ferreira P."/>
            <person name="Barriuso J."/>
            <person name="Kellner H."/>
            <person name="Castanera R."/>
            <person name="Alfaro M."/>
            <person name="Ramirez L."/>
            <person name="Pisabarro A.G."/>
            <person name="Kuo A."/>
            <person name="Tritt A."/>
            <person name="Lipzen A."/>
            <person name="He G."/>
            <person name="Yan M."/>
            <person name="Ng V."/>
            <person name="Cullen D."/>
            <person name="Martin F."/>
            <person name="Rosso M.-N."/>
            <person name="Henrissat B."/>
            <person name="Hibbett D."/>
            <person name="Martinez A.T."/>
            <person name="Grigoriev I.V."/>
        </authorList>
    </citation>
    <scope>NUCLEOTIDE SEQUENCE</scope>
    <source>
        <strain evidence="2">CIRM-BRFM 674</strain>
    </source>
</reference>
<name>A0A9P5YJS9_9AGAR</name>
<feature type="region of interest" description="Disordered" evidence="1">
    <location>
        <begin position="783"/>
        <end position="861"/>
    </location>
</feature>
<feature type="region of interest" description="Disordered" evidence="1">
    <location>
        <begin position="488"/>
        <end position="518"/>
    </location>
</feature>
<proteinExistence type="predicted"/>
<evidence type="ECO:0000313" key="3">
    <source>
        <dbReference type="Proteomes" id="UP000807469"/>
    </source>
</evidence>
<dbReference type="OrthoDB" id="3062213at2759"/>
<evidence type="ECO:0000313" key="2">
    <source>
        <dbReference type="EMBL" id="KAF9471108.1"/>
    </source>
</evidence>
<sequence>MPSSGEHTTCSQIPFRHPLEIHQCPEEDPVGVVVFAINGTYTFFVTMVPSRLISSSYRTDNAAAFLFGFELKEVTESRSPSLPQSSIDEDALKISEEERAQMNPFRARYENEYERPLHISMLKNEICQAVFDYWEASGLGPTTTHIFDEKVKRLMAFVRNNWRRPHPIRLNVQGKVNIRIHDLVWELMRDKVNARIREILNSPTDVSCQDANFFKTLNTAISDVRHKLSIPELTKLEKIKKERSTAGHPPEKQKKLYEKEGDVRCKRSMSALWLELGMVQLTFAAARNQKGQWVVEVYDQAAKLMGVTSSSFRQHWPQEVEDLESKYLQYVESLADLTNPTGTPTQTGIIDRSDLQVRIDDNGYPIMPAPPKQGVYQEAREVQKLFRTYLNKHYELASGFQYSSAPHALFDTERSVFIDEEYIPNTLVLKDVARMTRDEVLLVIDHIRGRQAVEVSTAFRFNVFKDRAGTMHPARYDRSHKVSKAAAVAAKQKTRRKKQKTGKGKGKKKALPVVAEADDDDEQSWNMNVVDNIELNPGTGASIDGTMMASGSGIVPIDHQANSSRPKPRPRGIASTRETSSEENVIEGVLEIDEATYQNLRSVVGCPVLSPINGPNEGPPRYVVASAMWANYRLAQHSTFTVADAGHIEEPNKATAPYTSEGGSTHIPGKLNKTYLNTAPYILQAGAAPLESTAINGPDGPAAICDSAAPNSQIEGAMAAPLESNGTSAPFQSAVTNMSTAPIGTERIIDAAAYGQTTTEPQGQVCDLVLQPHLINVNTTPLANHRNHTIDPNSRQGGPAIASTPNKRAEKRGAENDGTVEETSKKSRKKDADQLAADEAEKLRPAAGGRRRTQNRSRRYP</sequence>
<feature type="compositionally biased region" description="Basic residues" evidence="1">
    <location>
        <begin position="492"/>
        <end position="510"/>
    </location>
</feature>
<accession>A0A9P5YJS9</accession>
<comment type="caution">
    <text evidence="2">The sequence shown here is derived from an EMBL/GenBank/DDBJ whole genome shotgun (WGS) entry which is preliminary data.</text>
</comment>